<dbReference type="PANTHER" id="PTHR15549">
    <property type="entry name" value="PAIRED IMMUNOGLOBULIN-LIKE TYPE 2 RECEPTOR"/>
    <property type="match status" value="1"/>
</dbReference>
<evidence type="ECO:0000313" key="9">
    <source>
        <dbReference type="Proteomes" id="UP001628179"/>
    </source>
</evidence>
<feature type="region of interest" description="Disordered" evidence="5">
    <location>
        <begin position="401"/>
        <end position="421"/>
    </location>
</feature>
<feature type="signal peptide" evidence="7">
    <location>
        <begin position="1"/>
        <end position="17"/>
    </location>
</feature>
<dbReference type="Proteomes" id="UP001628179">
    <property type="component" value="Unassembled WGS sequence"/>
</dbReference>
<sequence>MRLSYALLAAAGQLAGAVDWMGQELEGRGGHLIHARQTRASEPDGANGWTPKPTEAPFVGDGLDALELARRGEEWIRRKRQTENTWLNERTCGWRAGISSSAFVCPSSATCATNRDNVVACNEEGSSTNFFTMCFDYQASVAGACESMGPKTGCCMTSSIGACVTYLWPGTAPRSMFRCHTEQSIVTMLSEPQFVIDDRTRTTSTTSSSSSSTASESVTSPIAPGQTTDGAPPPTAGESSSSNIGAIVGGVVGGVAGIALIAGLIFFFLIRERNKNANGASPQAYSAVAPGDTSYPGAGGMGQPTGYPPTASPSVSQPGYFTPSSMAATLQPDGLNGPPPPVPGMYDPRQSYYEPHKVGEYQQQHGMPHPTGYAAYPGATPPQGAPYPAPHQPVSELDNTNIAAGQHGNPVEMAVNSPVQR</sequence>
<organism evidence="8 9">
    <name type="scientific">Madurella fahalii</name>
    <dbReference type="NCBI Taxonomy" id="1157608"/>
    <lineage>
        <taxon>Eukaryota</taxon>
        <taxon>Fungi</taxon>
        <taxon>Dikarya</taxon>
        <taxon>Ascomycota</taxon>
        <taxon>Pezizomycotina</taxon>
        <taxon>Sordariomycetes</taxon>
        <taxon>Sordariomycetidae</taxon>
        <taxon>Sordariales</taxon>
        <taxon>Sordariales incertae sedis</taxon>
        <taxon>Madurella</taxon>
    </lineage>
</organism>
<keyword evidence="4 6" id="KW-0472">Membrane</keyword>
<evidence type="ECO:0000256" key="2">
    <source>
        <dbReference type="ARBA" id="ARBA00022692"/>
    </source>
</evidence>
<feature type="chain" id="PRO_5046652583" evidence="7">
    <location>
        <begin position="18"/>
        <end position="421"/>
    </location>
</feature>
<feature type="compositionally biased region" description="Low complexity" evidence="5">
    <location>
        <begin position="202"/>
        <end position="220"/>
    </location>
</feature>
<evidence type="ECO:0000256" key="4">
    <source>
        <dbReference type="ARBA" id="ARBA00023136"/>
    </source>
</evidence>
<comment type="subcellular location">
    <subcellularLocation>
        <location evidence="1">Membrane</location>
        <topology evidence="1">Single-pass membrane protein</topology>
    </subcellularLocation>
</comment>
<keyword evidence="2 6" id="KW-0812">Transmembrane</keyword>
<keyword evidence="9" id="KW-1185">Reference proteome</keyword>
<dbReference type="GeneID" id="98175628"/>
<feature type="region of interest" description="Disordered" evidence="5">
    <location>
        <begin position="296"/>
        <end position="348"/>
    </location>
</feature>
<feature type="transmembrane region" description="Helical" evidence="6">
    <location>
        <begin position="244"/>
        <end position="270"/>
    </location>
</feature>
<dbReference type="InterPro" id="IPR051694">
    <property type="entry name" value="Immunoregulatory_rcpt-like"/>
</dbReference>
<feature type="region of interest" description="Disordered" evidence="5">
    <location>
        <begin position="199"/>
        <end position="241"/>
    </location>
</feature>
<evidence type="ECO:0000256" key="1">
    <source>
        <dbReference type="ARBA" id="ARBA00004167"/>
    </source>
</evidence>
<keyword evidence="3 6" id="KW-1133">Transmembrane helix</keyword>
<feature type="compositionally biased region" description="Polar residues" evidence="5">
    <location>
        <begin position="312"/>
        <end position="328"/>
    </location>
</feature>
<evidence type="ECO:0000256" key="3">
    <source>
        <dbReference type="ARBA" id="ARBA00022989"/>
    </source>
</evidence>
<proteinExistence type="predicted"/>
<accession>A0ABQ0GA80</accession>
<evidence type="ECO:0000313" key="8">
    <source>
        <dbReference type="EMBL" id="GAB1314675.1"/>
    </source>
</evidence>
<evidence type="ECO:0000256" key="5">
    <source>
        <dbReference type="SAM" id="MobiDB-lite"/>
    </source>
</evidence>
<reference evidence="8 9" key="1">
    <citation type="submission" date="2024-09" db="EMBL/GenBank/DDBJ databases">
        <title>Itraconazole resistance in Madurella fahalii resulting from another homologue of gene encoding cytochrome P450 14-alpha sterol demethylase (CYP51).</title>
        <authorList>
            <person name="Yoshioka I."/>
            <person name="Fahal A.H."/>
            <person name="Kaneko S."/>
            <person name="Yaguchi T."/>
        </authorList>
    </citation>
    <scope>NUCLEOTIDE SEQUENCE [LARGE SCALE GENOMIC DNA]</scope>
    <source>
        <strain evidence="8 9">IFM 68171</strain>
    </source>
</reference>
<comment type="caution">
    <text evidence="8">The sequence shown here is derived from an EMBL/GenBank/DDBJ whole genome shotgun (WGS) entry which is preliminary data.</text>
</comment>
<gene>
    <name evidence="8" type="ORF">MFIFM68171_04885</name>
</gene>
<evidence type="ECO:0000256" key="7">
    <source>
        <dbReference type="SAM" id="SignalP"/>
    </source>
</evidence>
<keyword evidence="7" id="KW-0732">Signal</keyword>
<protein>
    <submittedName>
        <fullName evidence="8">Uncharacterized protein</fullName>
    </submittedName>
</protein>
<dbReference type="EMBL" id="BAAFSV010000002">
    <property type="protein sequence ID" value="GAB1314675.1"/>
    <property type="molecule type" value="Genomic_DNA"/>
</dbReference>
<evidence type="ECO:0000256" key="6">
    <source>
        <dbReference type="SAM" id="Phobius"/>
    </source>
</evidence>
<name>A0ABQ0GA80_9PEZI</name>
<dbReference type="RefSeq" id="XP_070916406.1">
    <property type="nucleotide sequence ID" value="XM_071060305.1"/>
</dbReference>
<dbReference type="PANTHER" id="PTHR15549:SF26">
    <property type="entry name" value="AXIAL BUDDING PATTERN PROTEIN 2-RELATED"/>
    <property type="match status" value="1"/>
</dbReference>